<evidence type="ECO:0000313" key="5">
    <source>
        <dbReference type="Proteomes" id="UP001152888"/>
    </source>
</evidence>
<keyword evidence="3" id="KW-0812">Transmembrane</keyword>
<feature type="coiled-coil region" evidence="1">
    <location>
        <begin position="242"/>
        <end position="272"/>
    </location>
</feature>
<dbReference type="EMBL" id="CAKOFQ010006804">
    <property type="protein sequence ID" value="CAH1973032.1"/>
    <property type="molecule type" value="Genomic_DNA"/>
</dbReference>
<keyword evidence="5" id="KW-1185">Reference proteome</keyword>
<evidence type="ECO:0000256" key="2">
    <source>
        <dbReference type="SAM" id="MobiDB-lite"/>
    </source>
</evidence>
<feature type="transmembrane region" description="Helical" evidence="3">
    <location>
        <begin position="792"/>
        <end position="811"/>
    </location>
</feature>
<keyword evidence="3" id="KW-1133">Transmembrane helix</keyword>
<dbReference type="OrthoDB" id="6765741at2759"/>
<comment type="caution">
    <text evidence="4">The sequence shown here is derived from an EMBL/GenBank/DDBJ whole genome shotgun (WGS) entry which is preliminary data.</text>
</comment>
<protein>
    <submittedName>
        <fullName evidence="4">Uncharacterized protein</fullName>
    </submittedName>
</protein>
<name>A0A9P0KFU2_ACAOB</name>
<dbReference type="Proteomes" id="UP001152888">
    <property type="component" value="Unassembled WGS sequence"/>
</dbReference>
<gene>
    <name evidence="4" type="ORF">ACAOBT_LOCUS10330</name>
</gene>
<keyword evidence="1" id="KW-0175">Coiled coil</keyword>
<reference evidence="4" key="1">
    <citation type="submission" date="2022-03" db="EMBL/GenBank/DDBJ databases">
        <authorList>
            <person name="Sayadi A."/>
        </authorList>
    </citation>
    <scope>NUCLEOTIDE SEQUENCE</scope>
</reference>
<accession>A0A9P0KFU2</accession>
<proteinExistence type="predicted"/>
<organism evidence="4 5">
    <name type="scientific">Acanthoscelides obtectus</name>
    <name type="common">Bean weevil</name>
    <name type="synonym">Bruchus obtectus</name>
    <dbReference type="NCBI Taxonomy" id="200917"/>
    <lineage>
        <taxon>Eukaryota</taxon>
        <taxon>Metazoa</taxon>
        <taxon>Ecdysozoa</taxon>
        <taxon>Arthropoda</taxon>
        <taxon>Hexapoda</taxon>
        <taxon>Insecta</taxon>
        <taxon>Pterygota</taxon>
        <taxon>Neoptera</taxon>
        <taxon>Endopterygota</taxon>
        <taxon>Coleoptera</taxon>
        <taxon>Polyphaga</taxon>
        <taxon>Cucujiformia</taxon>
        <taxon>Chrysomeloidea</taxon>
        <taxon>Chrysomelidae</taxon>
        <taxon>Bruchinae</taxon>
        <taxon>Bruchini</taxon>
        <taxon>Acanthoscelides</taxon>
    </lineage>
</organism>
<evidence type="ECO:0000313" key="4">
    <source>
        <dbReference type="EMBL" id="CAH1973032.1"/>
    </source>
</evidence>
<evidence type="ECO:0000256" key="3">
    <source>
        <dbReference type="SAM" id="Phobius"/>
    </source>
</evidence>
<keyword evidence="3" id="KW-0472">Membrane</keyword>
<feature type="coiled-coil region" evidence="1">
    <location>
        <begin position="343"/>
        <end position="425"/>
    </location>
</feature>
<dbReference type="Gene3D" id="1.10.287.1490">
    <property type="match status" value="1"/>
</dbReference>
<dbReference type="AlphaFoldDB" id="A0A9P0KFU2"/>
<evidence type="ECO:0000256" key="1">
    <source>
        <dbReference type="SAM" id="Coils"/>
    </source>
</evidence>
<sequence length="839" mass="96042">MKQDYDALLTKHDIEVVKNSELCIQIYQQKEDIVSITAKHKEETEKNLKLCERIKSLKSELGGVNKNIKDNREKINTMISDYGQCLESLDRAIKDLERDNVRLKQELENKNSRSQKQELESERPSNKQPESVSEPRKMSFEKQMISMNRLKEKAETLAEELQREKLLKYDMSLKLSESKKIQLQAIEERNQAKNQLSQLQNKVDELAQHVNHFEQQEIQFKKQIEELQFKLLQRETHIKLNVDTIEEVKARAESLKRQLEEADLQKNQILVELSNKNSLCSSLHFQNDNLNHLLEVSSKTCAEFNTKLNEQSLLLQRYNATITNLSQALSDKDTTIDSIKASVAELQQKVNNQGIELKDKEKAFAKLLEENNKLQEIRLLEKDTQNMKETIESGRSTLRALDEDVNDLNHQISDAKGELTIIQSEIEAKIELIYQCNDALSRTFSLLLEKWGNNLQSDSAVLPQIKECQKSVIGLHDLFSNISNFNMMLQTLKSKILSDPADKSLGCQKLQSILADSKTVKKFTLRPVRFSVRSVSPDSSSLETGGNAPAFVPMLNSSFANQSGIKEESIIVNRVSLSPDSQASKSRASESRDSSICEIRSIPEICFQSNFIFPHVTDAFLEKLGIAEYSSTMSLSRPEIEKIFILLASQINLDSVDIQERLLQQQEQCEQYHRNCFCLLNEISVGLREHRCTAVGSLESALDLLQNLSEHFQKTLKSAGQMGMLTCENRMATCWKLVTNYISVLREDKAAIQISRQEKQTDTEDLTISRMFSKPKKSSDSRHTLCDSLKMAFLWTVLLVLFLLGLVAINYHCQIYGDQQICSYFDFFIQRIQLGNPPY</sequence>
<feature type="region of interest" description="Disordered" evidence="2">
    <location>
        <begin position="104"/>
        <end position="140"/>
    </location>
</feature>
<feature type="compositionally biased region" description="Basic and acidic residues" evidence="2">
    <location>
        <begin position="104"/>
        <end position="125"/>
    </location>
</feature>